<feature type="transmembrane region" description="Helical" evidence="13">
    <location>
        <begin position="269"/>
        <end position="291"/>
    </location>
</feature>
<dbReference type="OMA" id="AVIRCKM"/>
<comment type="function">
    <text evidence="1">Putative pheromone receptor.</text>
</comment>
<feature type="transmembrane region" description="Helical" evidence="13">
    <location>
        <begin position="20"/>
        <end position="38"/>
    </location>
</feature>
<dbReference type="PROSITE" id="PS50262">
    <property type="entry name" value="G_PROTEIN_RECEP_F1_2"/>
    <property type="match status" value="1"/>
</dbReference>
<keyword evidence="16" id="KW-1185">Reference proteome</keyword>
<dbReference type="FunFam" id="1.20.1070.10:FF:000033">
    <property type="entry name" value="Vomeronasal type-1 receptor"/>
    <property type="match status" value="1"/>
</dbReference>
<feature type="transmembrane region" description="Helical" evidence="13">
    <location>
        <begin position="194"/>
        <end position="212"/>
    </location>
</feature>
<evidence type="ECO:0000256" key="2">
    <source>
        <dbReference type="ARBA" id="ARBA00004651"/>
    </source>
</evidence>
<dbReference type="Ensembl" id="ENSOANT00000065475.1">
    <property type="protein sequence ID" value="ENSOANP00000037077.1"/>
    <property type="gene ID" value="ENSOANG00000043100.1"/>
</dbReference>
<dbReference type="SUPFAM" id="SSF81321">
    <property type="entry name" value="Family A G protein-coupled receptor-like"/>
    <property type="match status" value="1"/>
</dbReference>
<evidence type="ECO:0000313" key="15">
    <source>
        <dbReference type="Ensembl" id="ENSOANP00000037077.1"/>
    </source>
</evidence>
<dbReference type="GO" id="GO:0005886">
    <property type="term" value="C:plasma membrane"/>
    <property type="evidence" value="ECO:0000318"/>
    <property type="project" value="GO_Central"/>
</dbReference>
<comment type="subcellular location">
    <subcellularLocation>
        <location evidence="2 13">Cell membrane</location>
        <topology evidence="2 13">Multi-pass membrane protein</topology>
    </subcellularLocation>
</comment>
<dbReference type="GeneID" id="100083082"/>
<comment type="similarity">
    <text evidence="3 13">Belongs to the G-protein coupled receptor 1 family.</text>
</comment>
<feature type="transmembrane region" description="Helical" evidence="13">
    <location>
        <begin position="87"/>
        <end position="108"/>
    </location>
</feature>
<keyword evidence="10 13" id="KW-0675">Receptor</keyword>
<dbReference type="GO" id="GO:0016503">
    <property type="term" value="F:pheromone receptor activity"/>
    <property type="evidence" value="ECO:0007669"/>
    <property type="project" value="InterPro"/>
</dbReference>
<dbReference type="AlphaFoldDB" id="A0A6I8N7T2"/>
<reference evidence="15" key="1">
    <citation type="submission" date="2025-08" db="UniProtKB">
        <authorList>
            <consortium name="Ensembl"/>
        </authorList>
    </citation>
    <scope>IDENTIFICATION</scope>
    <source>
        <strain evidence="15">Glennie</strain>
    </source>
</reference>
<gene>
    <name evidence="15" type="primary">ORNANAV1R3163</name>
</gene>
<accession>A0A6I8N7T2</accession>
<dbReference type="InParanoid" id="A0A6I8N7T2"/>
<dbReference type="InterPro" id="IPR004072">
    <property type="entry name" value="Vmron_rcpt_1"/>
</dbReference>
<evidence type="ECO:0000256" key="8">
    <source>
        <dbReference type="ARBA" id="ARBA00023040"/>
    </source>
</evidence>
<dbReference type="CTD" id="100083082"/>
<name>A0A6I8N7T2_ORNAN</name>
<dbReference type="KEGG" id="oaa:100083082"/>
<dbReference type="Gene3D" id="1.20.1070.10">
    <property type="entry name" value="Rhodopsin 7-helix transmembrane proteins"/>
    <property type="match status" value="1"/>
</dbReference>
<evidence type="ECO:0000259" key="14">
    <source>
        <dbReference type="PROSITE" id="PS50262"/>
    </source>
</evidence>
<feature type="transmembrane region" description="Helical" evidence="13">
    <location>
        <begin position="239"/>
        <end position="263"/>
    </location>
</feature>
<keyword evidence="5 13" id="KW-0589">Pheromone response</keyword>
<evidence type="ECO:0000256" key="3">
    <source>
        <dbReference type="ARBA" id="ARBA00010663"/>
    </source>
</evidence>
<dbReference type="GO" id="GO:0007606">
    <property type="term" value="P:sensory perception of chemical stimulus"/>
    <property type="evidence" value="ECO:0007669"/>
    <property type="project" value="UniProtKB-ARBA"/>
</dbReference>
<evidence type="ECO:0000313" key="16">
    <source>
        <dbReference type="Proteomes" id="UP000002279"/>
    </source>
</evidence>
<dbReference type="InterPro" id="IPR017452">
    <property type="entry name" value="GPCR_Rhodpsn_7TM"/>
</dbReference>
<dbReference type="Proteomes" id="UP000002279">
    <property type="component" value="Unplaced"/>
</dbReference>
<dbReference type="RefSeq" id="NP_001240484.2">
    <property type="nucleotide sequence ID" value="NM_001253555.2"/>
</dbReference>
<evidence type="ECO:0000256" key="7">
    <source>
        <dbReference type="ARBA" id="ARBA00022989"/>
    </source>
</evidence>
<feature type="transmembrane region" description="Helical" evidence="13">
    <location>
        <begin position="128"/>
        <end position="148"/>
    </location>
</feature>
<reference evidence="15" key="2">
    <citation type="submission" date="2025-09" db="UniProtKB">
        <authorList>
            <consortium name="Ensembl"/>
        </authorList>
    </citation>
    <scope>IDENTIFICATION</scope>
    <source>
        <strain evidence="15">Glennie</strain>
    </source>
</reference>
<keyword evidence="8 13" id="KW-0297">G-protein coupled receptor</keyword>
<evidence type="ECO:0000256" key="11">
    <source>
        <dbReference type="ARBA" id="ARBA00023180"/>
    </source>
</evidence>
<organism evidence="15 16">
    <name type="scientific">Ornithorhynchus anatinus</name>
    <name type="common">Duckbill platypus</name>
    <dbReference type="NCBI Taxonomy" id="9258"/>
    <lineage>
        <taxon>Eukaryota</taxon>
        <taxon>Metazoa</taxon>
        <taxon>Chordata</taxon>
        <taxon>Craniata</taxon>
        <taxon>Vertebrata</taxon>
        <taxon>Euteleostomi</taxon>
        <taxon>Mammalia</taxon>
        <taxon>Monotremata</taxon>
        <taxon>Ornithorhynchidae</taxon>
        <taxon>Ornithorhynchus</taxon>
    </lineage>
</organism>
<feature type="transmembrane region" description="Helical" evidence="13">
    <location>
        <begin position="58"/>
        <end position="75"/>
    </location>
</feature>
<keyword evidence="12 13" id="KW-0807">Transducer</keyword>
<keyword evidence="4 13" id="KW-1003">Cell membrane</keyword>
<dbReference type="GeneTree" id="ENSGT01030000234553"/>
<feature type="domain" description="G-protein coupled receptors family 1 profile" evidence="14">
    <location>
        <begin position="22"/>
        <end position="290"/>
    </location>
</feature>
<evidence type="ECO:0000256" key="1">
    <source>
        <dbReference type="ARBA" id="ARBA00003878"/>
    </source>
</evidence>
<dbReference type="PANTHER" id="PTHR24062">
    <property type="entry name" value="VOMERONASAL TYPE-1 RECEPTOR"/>
    <property type="match status" value="1"/>
</dbReference>
<evidence type="ECO:0000256" key="12">
    <source>
        <dbReference type="ARBA" id="ARBA00023224"/>
    </source>
</evidence>
<keyword evidence="6 13" id="KW-0812">Transmembrane</keyword>
<dbReference type="GO" id="GO:0019236">
    <property type="term" value="P:response to pheromone"/>
    <property type="evidence" value="ECO:0007669"/>
    <property type="project" value="UniProtKB-KW"/>
</dbReference>
<dbReference type="GO" id="GO:0005550">
    <property type="term" value="F:pheromone binding"/>
    <property type="evidence" value="ECO:0000318"/>
    <property type="project" value="GO_Central"/>
</dbReference>
<evidence type="ECO:0000256" key="6">
    <source>
        <dbReference type="ARBA" id="ARBA00022692"/>
    </source>
</evidence>
<keyword evidence="9 13" id="KW-0472">Membrane</keyword>
<dbReference type="Pfam" id="PF03402">
    <property type="entry name" value="V1R"/>
    <property type="match status" value="1"/>
</dbReference>
<proteinExistence type="inferred from homology"/>
<evidence type="ECO:0000256" key="13">
    <source>
        <dbReference type="RuleBase" id="RU364061"/>
    </source>
</evidence>
<dbReference type="PRINTS" id="PR01534">
    <property type="entry name" value="VOMERONASL1R"/>
</dbReference>
<sequence length="308" mass="34543">MVTSNFIQGICFLSQTAVGLVRNFLLLMVHIFLLPLIHEPKPTDFIVAHLALVNNMMLLTRVVTETVSVLGLWQLQTDVGCKMFAFVYRAMRGVSMGTTSLLSVIQAVTVSPGHPSWAWLKAQLAKHVFPACIIIWLINLLVEANLLLRMVSSPNVTSREKRFHGNYCMVSRISTSINTLLQGLFLTLMTVRDVLSLGLMGSSSGYMVLLLLRHCWRVRHLHGHRLTPRTSPETRATQTILLLVSCFVAFYSGDFVISLFLGTTRRNDPFLLVISHFMVSGYPTLSPFVLLNCHHQITKFLGSFLGKK</sequence>
<feature type="transmembrane region" description="Helical" evidence="13">
    <location>
        <begin position="169"/>
        <end position="188"/>
    </location>
</feature>
<evidence type="ECO:0000256" key="9">
    <source>
        <dbReference type="ARBA" id="ARBA00023136"/>
    </source>
</evidence>
<keyword evidence="7 13" id="KW-1133">Transmembrane helix</keyword>
<keyword evidence="11" id="KW-0325">Glycoprotein</keyword>
<protein>
    <recommendedName>
        <fullName evidence="13">Vomeronasal type-1 receptor</fullName>
    </recommendedName>
</protein>
<evidence type="ECO:0000256" key="4">
    <source>
        <dbReference type="ARBA" id="ARBA00022475"/>
    </source>
</evidence>
<evidence type="ECO:0000256" key="5">
    <source>
        <dbReference type="ARBA" id="ARBA00022507"/>
    </source>
</evidence>
<evidence type="ECO:0000256" key="10">
    <source>
        <dbReference type="ARBA" id="ARBA00023170"/>
    </source>
</evidence>